<protein>
    <submittedName>
        <fullName evidence="3">DOK2</fullName>
    </submittedName>
</protein>
<evidence type="ECO:0000313" key="3">
    <source>
        <dbReference type="EMBL" id="KAF6030663.1"/>
    </source>
</evidence>
<dbReference type="Gene3D" id="2.30.29.30">
    <property type="entry name" value="Pleckstrin-homology domain (PH domain)/Phosphotyrosine-binding domain (PTB)"/>
    <property type="match status" value="1"/>
</dbReference>
<accession>A0A7J7JXJ4</accession>
<dbReference type="GO" id="GO:0007265">
    <property type="term" value="P:Ras protein signal transduction"/>
    <property type="evidence" value="ECO:0007669"/>
    <property type="project" value="TreeGrafter"/>
</dbReference>
<dbReference type="PANTHER" id="PTHR21258:SF62">
    <property type="entry name" value="INSULIN RECEPTOR SUBSTRATE 1"/>
    <property type="match status" value="1"/>
</dbReference>
<dbReference type="InterPro" id="IPR002404">
    <property type="entry name" value="IRS_PTB"/>
</dbReference>
<dbReference type="GO" id="GO:0007169">
    <property type="term" value="P:cell surface receptor protein tyrosine kinase signaling pathway"/>
    <property type="evidence" value="ECO:0007669"/>
    <property type="project" value="TreeGrafter"/>
</dbReference>
<feature type="region of interest" description="Disordered" evidence="1">
    <location>
        <begin position="144"/>
        <end position="223"/>
    </location>
</feature>
<feature type="domain" description="IRS-type PTB" evidence="2">
    <location>
        <begin position="42"/>
        <end position="146"/>
    </location>
</feature>
<dbReference type="OrthoDB" id="6288437at2759"/>
<dbReference type="SMART" id="SM00310">
    <property type="entry name" value="PTBI"/>
    <property type="match status" value="1"/>
</dbReference>
<name>A0A7J7JXJ4_BUGNE</name>
<dbReference type="PANTHER" id="PTHR21258">
    <property type="entry name" value="DOCKING PROTEIN RELATED"/>
    <property type="match status" value="1"/>
</dbReference>
<dbReference type="Pfam" id="PF02174">
    <property type="entry name" value="IRS"/>
    <property type="match status" value="1"/>
</dbReference>
<reference evidence="3" key="1">
    <citation type="submission" date="2020-06" db="EMBL/GenBank/DDBJ databases">
        <title>Draft genome of Bugula neritina, a colonial animal packing powerful symbionts and potential medicines.</title>
        <authorList>
            <person name="Rayko M."/>
        </authorList>
    </citation>
    <scope>NUCLEOTIDE SEQUENCE [LARGE SCALE GENOMIC DNA]</scope>
    <source>
        <strain evidence="3">Kwan_BN1</strain>
    </source>
</reference>
<dbReference type="SUPFAM" id="SSF50729">
    <property type="entry name" value="PH domain-like"/>
    <property type="match status" value="1"/>
</dbReference>
<organism evidence="3 4">
    <name type="scientific">Bugula neritina</name>
    <name type="common">Brown bryozoan</name>
    <name type="synonym">Sertularia neritina</name>
    <dbReference type="NCBI Taxonomy" id="10212"/>
    <lineage>
        <taxon>Eukaryota</taxon>
        <taxon>Metazoa</taxon>
        <taxon>Spiralia</taxon>
        <taxon>Lophotrochozoa</taxon>
        <taxon>Bryozoa</taxon>
        <taxon>Gymnolaemata</taxon>
        <taxon>Cheilostomatida</taxon>
        <taxon>Flustrina</taxon>
        <taxon>Buguloidea</taxon>
        <taxon>Bugulidae</taxon>
        <taxon>Bugula</taxon>
    </lineage>
</organism>
<evidence type="ECO:0000313" key="4">
    <source>
        <dbReference type="Proteomes" id="UP000593567"/>
    </source>
</evidence>
<evidence type="ECO:0000256" key="1">
    <source>
        <dbReference type="SAM" id="MobiDB-lite"/>
    </source>
</evidence>
<gene>
    <name evidence="3" type="ORF">EB796_011011</name>
</gene>
<feature type="compositionally biased region" description="Polar residues" evidence="1">
    <location>
        <begin position="170"/>
        <end position="189"/>
    </location>
</feature>
<dbReference type="GO" id="GO:0043410">
    <property type="term" value="P:positive regulation of MAPK cascade"/>
    <property type="evidence" value="ECO:0007669"/>
    <property type="project" value="TreeGrafter"/>
</dbReference>
<evidence type="ECO:0000259" key="2">
    <source>
        <dbReference type="PROSITE" id="PS51064"/>
    </source>
</evidence>
<proteinExistence type="predicted"/>
<dbReference type="InterPro" id="IPR011993">
    <property type="entry name" value="PH-like_dom_sf"/>
</dbReference>
<dbReference type="EMBL" id="VXIV02001681">
    <property type="protein sequence ID" value="KAF6030663.1"/>
    <property type="molecule type" value="Genomic_DNA"/>
</dbReference>
<comment type="caution">
    <text evidence="3">The sequence shown here is derived from an EMBL/GenBank/DDBJ whole genome shotgun (WGS) entry which is preliminary data.</text>
</comment>
<keyword evidence="4" id="KW-1185">Reference proteome</keyword>
<sequence length="288" mass="32347">MLTATTTSVIHFHFQCPCNFPYPSIMDKIEFEENIYYEQMENPDVFEVTVTGNPAAEKCKLEGVYDLHINTESLAIVDKSQNKRLYTWPYRYIRRYGKSSTNFQFEAGRKCQSGEGLFSLLTKEGDSEKVFNLVQIKFNAMKKRDREFHGHSSPSGDGSKKPPMLHVRQYENSSLDSSTAELASPSSTKPKPPLAPKPSIKKPTVDGGEKISSTEPVPKSASQINDMLMRESRDMLSEEDAETDGLYSVIGVSVVRDDTAQYSDVYSRPSVQVAYGGSEDTYDEVQIN</sequence>
<dbReference type="GO" id="GO:0005737">
    <property type="term" value="C:cytoplasm"/>
    <property type="evidence" value="ECO:0007669"/>
    <property type="project" value="TreeGrafter"/>
</dbReference>
<dbReference type="SMART" id="SM01244">
    <property type="entry name" value="IRS"/>
    <property type="match status" value="1"/>
</dbReference>
<dbReference type="PROSITE" id="PS51064">
    <property type="entry name" value="IRS_PTB"/>
    <property type="match status" value="1"/>
</dbReference>
<feature type="compositionally biased region" description="Polar residues" evidence="1">
    <location>
        <begin position="211"/>
        <end position="223"/>
    </location>
</feature>
<dbReference type="Proteomes" id="UP000593567">
    <property type="component" value="Unassembled WGS sequence"/>
</dbReference>
<dbReference type="InterPro" id="IPR050996">
    <property type="entry name" value="Docking_Protein_DOK"/>
</dbReference>
<dbReference type="AlphaFoldDB" id="A0A7J7JXJ4"/>